<feature type="transmembrane region" description="Helical" evidence="1">
    <location>
        <begin position="7"/>
        <end position="25"/>
    </location>
</feature>
<evidence type="ECO:0000313" key="5">
    <source>
        <dbReference type="Proteomes" id="UP000198836"/>
    </source>
</evidence>
<dbReference type="Pfam" id="PF01368">
    <property type="entry name" value="DHH"/>
    <property type="match status" value="1"/>
</dbReference>
<dbReference type="PANTHER" id="PTHR47618">
    <property type="entry name" value="BIFUNCTIONAL OLIGORIBONUCLEASE AND PAP PHOSPHATASE NRNA"/>
    <property type="match status" value="1"/>
</dbReference>
<keyword evidence="1" id="KW-0812">Transmembrane</keyword>
<name>A0A1I0U8Y8_9SPHI</name>
<dbReference type="Gene3D" id="3.10.310.30">
    <property type="match status" value="1"/>
</dbReference>
<dbReference type="InterPro" id="IPR051319">
    <property type="entry name" value="Oligoribo/pAp-PDE_c-di-AMP_PDE"/>
</dbReference>
<dbReference type="PANTHER" id="PTHR47618:SF1">
    <property type="entry name" value="BIFUNCTIONAL OLIGORIBONUCLEASE AND PAP PHOSPHATASE NRNA"/>
    <property type="match status" value="1"/>
</dbReference>
<keyword evidence="5" id="KW-1185">Reference proteome</keyword>
<keyword evidence="1" id="KW-1133">Transmembrane helix</keyword>
<feature type="domain" description="DDH" evidence="2">
    <location>
        <begin position="55"/>
        <end position="207"/>
    </location>
</feature>
<sequence length="375" mass="41831">MIRLIVLSIYMISFKTIILLILKSLNPNQNLLSFAAQKYMLTLTELKTLLATPQRIVITTHHKPDGDAMGSSLGLYGYLIQKGHHVKVITPTDYPTFLHWMPNNSDVIIFTEAQEKAAQLVDEASLIFCLDFNTLSRINELGELVRAAGAKKIMIDHHLEPEDFDDYRHWDINACAAAQLVYDFIVNQLQDGELINKDVASCLYTGIMTDSGSFRFSSATAEVYRIAANLIDLGADQSKIHELVYDNSSENRLRFLGYCLSNKLEVLRDYNTALISVTKEELAQYHSITGDTEGVVNYALSINGIRLAALIIERTDKVKLSVRSTGDFPANEICKKYFNGGGHRNAAGGASEKPLADVVNEFKSILAEYKEQLIA</sequence>
<feature type="domain" description="DHHA1" evidence="3">
    <location>
        <begin position="290"/>
        <end position="368"/>
    </location>
</feature>
<evidence type="ECO:0000313" key="4">
    <source>
        <dbReference type="EMBL" id="SFA60501.1"/>
    </source>
</evidence>
<keyword evidence="1" id="KW-0472">Membrane</keyword>
<dbReference type="InterPro" id="IPR001667">
    <property type="entry name" value="DDH_dom"/>
</dbReference>
<organism evidence="4 5">
    <name type="scientific">Pedobacter suwonensis</name>
    <dbReference type="NCBI Taxonomy" id="332999"/>
    <lineage>
        <taxon>Bacteria</taxon>
        <taxon>Pseudomonadati</taxon>
        <taxon>Bacteroidota</taxon>
        <taxon>Sphingobacteriia</taxon>
        <taxon>Sphingobacteriales</taxon>
        <taxon>Sphingobacteriaceae</taxon>
        <taxon>Pedobacter</taxon>
    </lineage>
</organism>
<dbReference type="Proteomes" id="UP000198836">
    <property type="component" value="Unassembled WGS sequence"/>
</dbReference>
<dbReference type="InterPro" id="IPR038763">
    <property type="entry name" value="DHH_sf"/>
</dbReference>
<dbReference type="Pfam" id="PF02272">
    <property type="entry name" value="DHHA1"/>
    <property type="match status" value="1"/>
</dbReference>
<accession>A0A1I0U8Y8</accession>
<reference evidence="5" key="1">
    <citation type="submission" date="2016-10" db="EMBL/GenBank/DDBJ databases">
        <authorList>
            <person name="Varghese N."/>
            <person name="Submissions S."/>
        </authorList>
    </citation>
    <scope>NUCLEOTIDE SEQUENCE [LARGE SCALE GENOMIC DNA]</scope>
    <source>
        <strain evidence="5">DSM 18130</strain>
    </source>
</reference>
<proteinExistence type="predicted"/>
<dbReference type="EMBL" id="FOJM01000029">
    <property type="protein sequence ID" value="SFA60501.1"/>
    <property type="molecule type" value="Genomic_DNA"/>
</dbReference>
<dbReference type="SUPFAM" id="SSF64182">
    <property type="entry name" value="DHH phosphoesterases"/>
    <property type="match status" value="1"/>
</dbReference>
<dbReference type="Gene3D" id="3.90.1640.10">
    <property type="entry name" value="inorganic pyrophosphatase (n-terminal core)"/>
    <property type="match status" value="1"/>
</dbReference>
<dbReference type="STRING" id="332999.SAMN04488511_12917"/>
<dbReference type="InterPro" id="IPR003156">
    <property type="entry name" value="DHHA1_dom"/>
</dbReference>
<dbReference type="GO" id="GO:0003676">
    <property type="term" value="F:nucleic acid binding"/>
    <property type="evidence" value="ECO:0007669"/>
    <property type="project" value="InterPro"/>
</dbReference>
<evidence type="ECO:0000259" key="2">
    <source>
        <dbReference type="Pfam" id="PF01368"/>
    </source>
</evidence>
<protein>
    <submittedName>
        <fullName evidence="4">Phosphoesterase RecJ domain-containing protein</fullName>
    </submittedName>
</protein>
<evidence type="ECO:0000259" key="3">
    <source>
        <dbReference type="Pfam" id="PF02272"/>
    </source>
</evidence>
<evidence type="ECO:0000256" key="1">
    <source>
        <dbReference type="SAM" id="Phobius"/>
    </source>
</evidence>
<gene>
    <name evidence="4" type="ORF">SAMN04488511_12917</name>
</gene>
<dbReference type="AlphaFoldDB" id="A0A1I0U8Y8"/>